<dbReference type="SMART" id="SM00855">
    <property type="entry name" value="PGAM"/>
    <property type="match status" value="1"/>
</dbReference>
<reference evidence="1 2" key="1">
    <citation type="submission" date="2024-11" db="EMBL/GenBank/DDBJ databases">
        <authorList>
            <person name="Heng Y.C."/>
            <person name="Lim A.C.H."/>
            <person name="Lee J.K.Y."/>
            <person name="Kittelmann S."/>
        </authorList>
    </citation>
    <scope>NUCLEOTIDE SEQUENCE [LARGE SCALE GENOMIC DNA]</scope>
    <source>
        <strain evidence="1 2">WILCCON 0185</strain>
    </source>
</reference>
<dbReference type="InterPro" id="IPR013078">
    <property type="entry name" value="His_Pase_superF_clade-1"/>
</dbReference>
<dbReference type="Pfam" id="PF00300">
    <property type="entry name" value="His_Phos_1"/>
    <property type="match status" value="1"/>
</dbReference>
<proteinExistence type="predicted"/>
<sequence length="188" mass="22314">MLTKVYFVRHAKPDFSVKDDLLRPLTEEAMEERKKVTEFLADKDINRVYSSPCKRAIDTIKHFAESMNLSIDIINDFRERKVDNIWIEDFNAFAKEQWLDFNYKLDNGECLYEVQNRNIMALMQILAENEEHNIVIGSHGTALSTIINYFNKEFRYADFERIKDLMPFIVCFTFEGQAIINIEEFFLE</sequence>
<name>A0ABW8T3X1_9CLOT</name>
<evidence type="ECO:0000313" key="1">
    <source>
        <dbReference type="EMBL" id="MFL0247234.1"/>
    </source>
</evidence>
<dbReference type="RefSeq" id="WP_406769687.1">
    <property type="nucleotide sequence ID" value="NZ_JBJHZZ010000005.1"/>
</dbReference>
<dbReference type="InterPro" id="IPR029033">
    <property type="entry name" value="His_PPase_superfam"/>
</dbReference>
<accession>A0ABW8T3X1</accession>
<keyword evidence="2" id="KW-1185">Reference proteome</keyword>
<evidence type="ECO:0000313" key="2">
    <source>
        <dbReference type="Proteomes" id="UP001623591"/>
    </source>
</evidence>
<gene>
    <name evidence="1" type="ORF">ACJDUG_09635</name>
</gene>
<protein>
    <submittedName>
        <fullName evidence="1">Histidine phosphatase family protein</fullName>
    </submittedName>
</protein>
<dbReference type="CDD" id="cd07067">
    <property type="entry name" value="HP_PGM_like"/>
    <property type="match status" value="1"/>
</dbReference>
<dbReference type="Proteomes" id="UP001623591">
    <property type="component" value="Unassembled WGS sequence"/>
</dbReference>
<dbReference type="EMBL" id="JBJHZZ010000005">
    <property type="protein sequence ID" value="MFL0247234.1"/>
    <property type="molecule type" value="Genomic_DNA"/>
</dbReference>
<organism evidence="1 2">
    <name type="scientific">Candidatus Clostridium stratigraminis</name>
    <dbReference type="NCBI Taxonomy" id="3381661"/>
    <lineage>
        <taxon>Bacteria</taxon>
        <taxon>Bacillati</taxon>
        <taxon>Bacillota</taxon>
        <taxon>Clostridia</taxon>
        <taxon>Eubacteriales</taxon>
        <taxon>Clostridiaceae</taxon>
        <taxon>Clostridium</taxon>
    </lineage>
</organism>
<dbReference type="SUPFAM" id="SSF53254">
    <property type="entry name" value="Phosphoglycerate mutase-like"/>
    <property type="match status" value="1"/>
</dbReference>
<comment type="caution">
    <text evidence="1">The sequence shown here is derived from an EMBL/GenBank/DDBJ whole genome shotgun (WGS) entry which is preliminary data.</text>
</comment>
<dbReference type="Gene3D" id="3.40.50.1240">
    <property type="entry name" value="Phosphoglycerate mutase-like"/>
    <property type="match status" value="1"/>
</dbReference>